<evidence type="ECO:0000313" key="2">
    <source>
        <dbReference type="Proteomes" id="UP000826725"/>
    </source>
</evidence>
<proteinExistence type="predicted"/>
<sequence length="59" mass="6668">MSEKQILYYIKNESNSELLYLVAVTCLERMADIGKVAGVKAVLDAGTNILYNMIKKDRE</sequence>
<evidence type="ECO:0000313" key="1">
    <source>
        <dbReference type="EMBL" id="BCL63166.1"/>
    </source>
</evidence>
<gene>
    <name evidence="1" type="ORF">DGMP_38590</name>
</gene>
<name>A0A8D5FMA5_9BACT</name>
<organism evidence="1 2">
    <name type="scientific">Desulfomarina profundi</name>
    <dbReference type="NCBI Taxonomy" id="2772557"/>
    <lineage>
        <taxon>Bacteria</taxon>
        <taxon>Pseudomonadati</taxon>
        <taxon>Thermodesulfobacteriota</taxon>
        <taxon>Desulfobulbia</taxon>
        <taxon>Desulfobulbales</taxon>
        <taxon>Desulfobulbaceae</taxon>
        <taxon>Desulfomarina</taxon>
    </lineage>
</organism>
<dbReference type="AlphaFoldDB" id="A0A8D5FMA5"/>
<dbReference type="RefSeq" id="WP_228855443.1">
    <property type="nucleotide sequence ID" value="NZ_AP024086.1"/>
</dbReference>
<dbReference type="EMBL" id="AP024086">
    <property type="protein sequence ID" value="BCL63166.1"/>
    <property type="molecule type" value="Genomic_DNA"/>
</dbReference>
<keyword evidence="2" id="KW-1185">Reference proteome</keyword>
<accession>A0A8D5FMA5</accession>
<reference evidence="1" key="1">
    <citation type="submission" date="2020-09" db="EMBL/GenBank/DDBJ databases">
        <title>Desulfogranum mesoprofundum gen. nov., sp. nov., a novel mesophilic, sulfate-reducing chemolithoautotroph isolated from a deep-sea hydrothermal vent chimney in the Suiyo Seamount.</title>
        <authorList>
            <person name="Hashimoto Y."/>
            <person name="Nakagawa S."/>
        </authorList>
    </citation>
    <scope>NUCLEOTIDE SEQUENCE</scope>
    <source>
        <strain evidence="1">KT2</strain>
    </source>
</reference>
<dbReference type="KEGG" id="dbk:DGMP_38590"/>
<dbReference type="Proteomes" id="UP000826725">
    <property type="component" value="Chromosome"/>
</dbReference>
<protein>
    <submittedName>
        <fullName evidence="1">Uncharacterized protein</fullName>
    </submittedName>
</protein>